<dbReference type="SUPFAM" id="SSF47413">
    <property type="entry name" value="lambda repressor-like DNA-binding domains"/>
    <property type="match status" value="1"/>
</dbReference>
<sequence>MGVEYNHDCKSQHLGLFDDNNECCKSSGMKLNERIAAAREHAKLSQEQLAKMAGISQQSIQKLESGKAKGSKKITEIAIACGVRPEWLVYGDLPMVSNYFKSKEISNINKNKLGESHDENDWGMDIREVRHKNFKYLISNLEKSGITRRQDQAEKLGGLFSPTYISQFLDGKHIVDNVAKKISESLGYDSNWMDRPQWYEDEQIFSQYIEATPQPGYVLFKLFEGAAGMGTGIRNQDYPEVMRTMEVAEWEVRKKLGFLPSPGRIQMITGRGPSMRPLIEDGDIVWIDTSIDYFNGDDYYLINYGDETQIKMLQRRIDGLYVVSVNPEFKEWRCEPNEIFIRGKALVHVGFRRF</sequence>
<organism evidence="5 6">
    <name type="scientific">Xylella fastidiosa subsp. sandyi Ann-1</name>
    <dbReference type="NCBI Taxonomy" id="155920"/>
    <lineage>
        <taxon>Bacteria</taxon>
        <taxon>Pseudomonadati</taxon>
        <taxon>Pseudomonadota</taxon>
        <taxon>Gammaproteobacteria</taxon>
        <taxon>Lysobacterales</taxon>
        <taxon>Lysobacteraceae</taxon>
        <taxon>Xylella</taxon>
    </lineage>
</organism>
<dbReference type="RefSeq" id="WP_080702477.1">
    <property type="nucleotide sequence ID" value="NZ_CP006696.1"/>
</dbReference>
<evidence type="ECO:0000313" key="5">
    <source>
        <dbReference type="EMBL" id="AIC11364.1"/>
    </source>
</evidence>
<evidence type="ECO:0000259" key="4">
    <source>
        <dbReference type="PROSITE" id="PS50943"/>
    </source>
</evidence>
<dbReference type="PATRIC" id="fig|155920.8.peg.1953"/>
<dbReference type="SMART" id="SM00530">
    <property type="entry name" value="HTH_XRE"/>
    <property type="match status" value="1"/>
</dbReference>
<dbReference type="HOGENOM" id="CLU_066192_1_2_6"/>
<dbReference type="GO" id="GO:0003677">
    <property type="term" value="F:DNA binding"/>
    <property type="evidence" value="ECO:0007669"/>
    <property type="project" value="UniProtKB-KW"/>
</dbReference>
<dbReference type="CDD" id="cd00093">
    <property type="entry name" value="HTH_XRE"/>
    <property type="match status" value="1"/>
</dbReference>
<evidence type="ECO:0000256" key="2">
    <source>
        <dbReference type="ARBA" id="ARBA00023125"/>
    </source>
</evidence>
<dbReference type="SUPFAM" id="SSF51306">
    <property type="entry name" value="LexA/Signal peptidase"/>
    <property type="match status" value="1"/>
</dbReference>
<dbReference type="InterPro" id="IPR039418">
    <property type="entry name" value="LexA-like"/>
</dbReference>
<dbReference type="Pfam" id="PF01381">
    <property type="entry name" value="HTH_3"/>
    <property type="match status" value="1"/>
</dbReference>
<keyword evidence="2" id="KW-0238">DNA-binding</keyword>
<evidence type="ECO:0000313" key="6">
    <source>
        <dbReference type="Proteomes" id="UP000027215"/>
    </source>
</evidence>
<evidence type="ECO:0000256" key="3">
    <source>
        <dbReference type="ARBA" id="ARBA00023163"/>
    </source>
</evidence>
<protein>
    <recommendedName>
        <fullName evidence="4">HTH cro/C1-type domain-containing protein</fullName>
    </recommendedName>
</protein>
<dbReference type="Gene3D" id="1.10.260.40">
    <property type="entry name" value="lambda repressor-like DNA-binding domains"/>
    <property type="match status" value="1"/>
</dbReference>
<dbReference type="AlphaFoldDB" id="A0A060H3K8"/>
<accession>A0A060H3K8</accession>
<dbReference type="Pfam" id="PF00717">
    <property type="entry name" value="Peptidase_S24"/>
    <property type="match status" value="1"/>
</dbReference>
<dbReference type="CDD" id="cd06529">
    <property type="entry name" value="S24_LexA-like"/>
    <property type="match status" value="1"/>
</dbReference>
<feature type="domain" description="HTH cro/C1-type" evidence="4">
    <location>
        <begin position="35"/>
        <end position="88"/>
    </location>
</feature>
<dbReference type="InterPro" id="IPR001387">
    <property type="entry name" value="Cro/C1-type_HTH"/>
</dbReference>
<dbReference type="PANTHER" id="PTHR40661:SF3">
    <property type="entry name" value="FELS-1 PROPHAGE TRANSCRIPTIONAL REGULATOR"/>
    <property type="match status" value="1"/>
</dbReference>
<dbReference type="InterPro" id="IPR010982">
    <property type="entry name" value="Lambda_DNA-bd_dom_sf"/>
</dbReference>
<dbReference type="Gene3D" id="2.10.109.10">
    <property type="entry name" value="Umud Fragment, subunit A"/>
    <property type="match status" value="1"/>
</dbReference>
<reference evidence="5 6" key="1">
    <citation type="submission" date="2013-08" db="EMBL/GenBank/DDBJ databases">
        <authorList>
            <person name="Stouthamer R."/>
            <person name="Nunney L."/>
        </authorList>
    </citation>
    <scope>NUCLEOTIDE SEQUENCE [LARGE SCALE GENOMIC DNA]</scope>
    <source>
        <strain evidence="6">ann-1</strain>
    </source>
</reference>
<proteinExistence type="predicted"/>
<dbReference type="Proteomes" id="UP000027215">
    <property type="component" value="Chromosome"/>
</dbReference>
<gene>
    <name evidence="5" type="ORF">D934_08425</name>
</gene>
<dbReference type="PROSITE" id="PS50943">
    <property type="entry name" value="HTH_CROC1"/>
    <property type="match status" value="1"/>
</dbReference>
<dbReference type="PANTHER" id="PTHR40661">
    <property type="match status" value="1"/>
</dbReference>
<dbReference type="EMBL" id="CP006696">
    <property type="protein sequence ID" value="AIC11364.1"/>
    <property type="molecule type" value="Genomic_DNA"/>
</dbReference>
<keyword evidence="3" id="KW-0804">Transcription</keyword>
<dbReference type="KEGG" id="xfs:D934_08425"/>
<dbReference type="InterPro" id="IPR036286">
    <property type="entry name" value="LexA/Signal_pep-like_sf"/>
</dbReference>
<name>A0A060H3K8_XYLFS</name>
<evidence type="ECO:0000256" key="1">
    <source>
        <dbReference type="ARBA" id="ARBA00023015"/>
    </source>
</evidence>
<dbReference type="InterPro" id="IPR015927">
    <property type="entry name" value="Peptidase_S24_S26A/B/C"/>
</dbReference>
<keyword evidence="1" id="KW-0805">Transcription regulation</keyword>